<keyword evidence="2" id="KW-1185">Reference proteome</keyword>
<name>A0A183FH06_HELPZ</name>
<protein>
    <submittedName>
        <fullName evidence="3">Reverse transcriptase domain-containing protein</fullName>
    </submittedName>
</protein>
<proteinExistence type="predicted"/>
<dbReference type="AlphaFoldDB" id="A0A183FH06"/>
<dbReference type="OrthoDB" id="5833798at2759"/>
<evidence type="ECO:0000313" key="2">
    <source>
        <dbReference type="Proteomes" id="UP000050761"/>
    </source>
</evidence>
<evidence type="ECO:0000313" key="1">
    <source>
        <dbReference type="EMBL" id="VDO66568.1"/>
    </source>
</evidence>
<organism evidence="2 3">
    <name type="scientific">Heligmosomoides polygyrus</name>
    <name type="common">Parasitic roundworm</name>
    <dbReference type="NCBI Taxonomy" id="6339"/>
    <lineage>
        <taxon>Eukaryota</taxon>
        <taxon>Metazoa</taxon>
        <taxon>Ecdysozoa</taxon>
        <taxon>Nematoda</taxon>
        <taxon>Chromadorea</taxon>
        <taxon>Rhabditida</taxon>
        <taxon>Rhabditina</taxon>
        <taxon>Rhabditomorpha</taxon>
        <taxon>Strongyloidea</taxon>
        <taxon>Heligmosomidae</taxon>
        <taxon>Heligmosomoides</taxon>
    </lineage>
</organism>
<dbReference type="Proteomes" id="UP000050761">
    <property type="component" value="Unassembled WGS sequence"/>
</dbReference>
<sequence length="278" mass="31139">MKPRKATGPDDLVANLWKSKSWYPTKWLATFFNQLPSDCLLSHSMKILERIVDGRIRDIVKLSENQCGFAAGCGTVDAIHTVQDGVHNVEAIRFRILKNTLTIIVTRTVSETTMTAVSVFRSTYVPIKVTSEYDDIFRRYLGCLLIKQSPKLILGLIGAASLRCICREEVIESLLSGDNDLHQSTVKALDAYNRVTKSLGDDYPDTTAELPRLLRCTEIDSSTLQCFYRHEQPVNVPTFSVATRVLLTLRDPRILSTLTRLCECVSAPVDAEALSRKT</sequence>
<accession>A0A183FH06</accession>
<accession>A0A3P8APX5</accession>
<dbReference type="WBParaSite" id="HPBE_0000600001-mRNA-1">
    <property type="protein sequence ID" value="HPBE_0000600001-mRNA-1"/>
    <property type="gene ID" value="HPBE_0000600001"/>
</dbReference>
<reference evidence="1 2" key="1">
    <citation type="submission" date="2018-11" db="EMBL/GenBank/DDBJ databases">
        <authorList>
            <consortium name="Pathogen Informatics"/>
        </authorList>
    </citation>
    <scope>NUCLEOTIDE SEQUENCE [LARGE SCALE GENOMIC DNA]</scope>
</reference>
<gene>
    <name evidence="1" type="ORF">HPBE_LOCUS6001</name>
</gene>
<evidence type="ECO:0000313" key="3">
    <source>
        <dbReference type="WBParaSite" id="HPBE_0000600001-mRNA-1"/>
    </source>
</evidence>
<reference evidence="3" key="2">
    <citation type="submission" date="2019-09" db="UniProtKB">
        <authorList>
            <consortium name="WormBaseParasite"/>
        </authorList>
    </citation>
    <scope>IDENTIFICATION</scope>
</reference>
<dbReference type="EMBL" id="UZAH01025577">
    <property type="protein sequence ID" value="VDO66568.1"/>
    <property type="molecule type" value="Genomic_DNA"/>
</dbReference>